<dbReference type="AlphaFoldDB" id="A0A8X6FUN2"/>
<evidence type="ECO:0000313" key="1">
    <source>
        <dbReference type="EMBL" id="GFQ87719.1"/>
    </source>
</evidence>
<comment type="caution">
    <text evidence="1">The sequence shown here is derived from an EMBL/GenBank/DDBJ whole genome shotgun (WGS) entry which is preliminary data.</text>
</comment>
<reference evidence="1" key="1">
    <citation type="submission" date="2020-07" db="EMBL/GenBank/DDBJ databases">
        <title>Multicomponent nature underlies the extraordinary mechanical properties of spider dragline silk.</title>
        <authorList>
            <person name="Kono N."/>
            <person name="Nakamura H."/>
            <person name="Mori M."/>
            <person name="Yoshida Y."/>
            <person name="Ohtoshi R."/>
            <person name="Malay A.D."/>
            <person name="Moran D.A.P."/>
            <person name="Tomita M."/>
            <person name="Numata K."/>
            <person name="Arakawa K."/>
        </authorList>
    </citation>
    <scope>NUCLEOTIDE SEQUENCE</scope>
</reference>
<evidence type="ECO:0000313" key="2">
    <source>
        <dbReference type="Proteomes" id="UP000887116"/>
    </source>
</evidence>
<name>A0A8X6FUN2_TRICU</name>
<proteinExistence type="predicted"/>
<organism evidence="1 2">
    <name type="scientific">Trichonephila clavata</name>
    <name type="common">Joro spider</name>
    <name type="synonym">Nephila clavata</name>
    <dbReference type="NCBI Taxonomy" id="2740835"/>
    <lineage>
        <taxon>Eukaryota</taxon>
        <taxon>Metazoa</taxon>
        <taxon>Ecdysozoa</taxon>
        <taxon>Arthropoda</taxon>
        <taxon>Chelicerata</taxon>
        <taxon>Arachnida</taxon>
        <taxon>Araneae</taxon>
        <taxon>Araneomorphae</taxon>
        <taxon>Entelegynae</taxon>
        <taxon>Araneoidea</taxon>
        <taxon>Nephilidae</taxon>
        <taxon>Trichonephila</taxon>
    </lineage>
</organism>
<sequence length="108" mass="12885">MHQSRQKKTHPTETELLAMLSSRHHFRLSIDNGFRFPESKIEPKEEKNHQKQIHLLADSLHHSSSKARNEDGNERLFSFLLKEIKISDEKTSEIRVIQKKIFYEENKF</sequence>
<protein>
    <submittedName>
        <fullName evidence="1">Uncharacterized protein</fullName>
    </submittedName>
</protein>
<accession>A0A8X6FUN2</accession>
<keyword evidence="2" id="KW-1185">Reference proteome</keyword>
<dbReference type="Proteomes" id="UP000887116">
    <property type="component" value="Unassembled WGS sequence"/>
</dbReference>
<dbReference type="EMBL" id="BMAO01003434">
    <property type="protein sequence ID" value="GFQ87719.1"/>
    <property type="molecule type" value="Genomic_DNA"/>
</dbReference>
<gene>
    <name evidence="1" type="ORF">TNCT_659481</name>
</gene>